<dbReference type="Proteomes" id="UP000183859">
    <property type="component" value="Plasmid pP97_b"/>
</dbReference>
<dbReference type="Pfam" id="PF09346">
    <property type="entry name" value="SMI1_KNR4"/>
    <property type="match status" value="1"/>
</dbReference>
<dbReference type="SUPFAM" id="SSF160631">
    <property type="entry name" value="SMI1/KNR4-like"/>
    <property type="match status" value="1"/>
</dbReference>
<reference evidence="3" key="1">
    <citation type="submission" date="2016-07" db="EMBL/GenBank/DDBJ databases">
        <title>Phaeobacter portensis sp. nov., a tropodithietic acid producing bacterium isolated from a German harbor.</title>
        <authorList>
            <person name="Freese H.M."/>
            <person name="Bunk B."/>
            <person name="Breider S."/>
            <person name="Brinkhoff T."/>
        </authorList>
    </citation>
    <scope>NUCLEOTIDE SEQUENCE [LARGE SCALE GENOMIC DNA]</scope>
    <source>
        <strain evidence="3">P97</strain>
        <plasmid evidence="3">pp97_b</plasmid>
    </source>
</reference>
<accession>A0A1L3IAW8</accession>
<keyword evidence="3" id="KW-1185">Reference proteome</keyword>
<dbReference type="InterPro" id="IPR018958">
    <property type="entry name" value="Knr4/Smi1-like_dom"/>
</dbReference>
<dbReference type="Gene3D" id="3.40.1580.10">
    <property type="entry name" value="SMI1/KNR4-like"/>
    <property type="match status" value="1"/>
</dbReference>
<geneLocation type="plasmid" evidence="3">
    <name>pp97_b</name>
</geneLocation>
<dbReference type="AlphaFoldDB" id="A0A1L3IAW8"/>
<keyword evidence="2" id="KW-0614">Plasmid</keyword>
<organism evidence="2 3">
    <name type="scientific">Phaeobacter porticola</name>
    <dbReference type="NCBI Taxonomy" id="1844006"/>
    <lineage>
        <taxon>Bacteria</taxon>
        <taxon>Pseudomonadati</taxon>
        <taxon>Pseudomonadota</taxon>
        <taxon>Alphaproteobacteria</taxon>
        <taxon>Rhodobacterales</taxon>
        <taxon>Roseobacteraceae</taxon>
        <taxon>Phaeobacter</taxon>
    </lineage>
</organism>
<evidence type="ECO:0000313" key="2">
    <source>
        <dbReference type="EMBL" id="APG49222.1"/>
    </source>
</evidence>
<dbReference type="EMBL" id="CP016366">
    <property type="protein sequence ID" value="APG49222.1"/>
    <property type="molecule type" value="Genomic_DNA"/>
</dbReference>
<name>A0A1L3IAW8_9RHOB</name>
<dbReference type="KEGG" id="php:PhaeoP97_03872"/>
<dbReference type="OrthoDB" id="8290428at2"/>
<dbReference type="InterPro" id="IPR037883">
    <property type="entry name" value="Knr4/Smi1-like_sf"/>
</dbReference>
<sequence>MEITLDMALSRFKKDPDYAPATLFWNKAHFEKLLEKTGCRLPTQYKELLETAGEFEHGFGYYFLATWPDGAQTKHELQVPFQPLQSVIDNFEIFRKGREFPDRFPHDMVFIGTADAGHTNLLANGTDPTDNAVYLWETASDPWGTGNNTQGLARCADTLFGFLYNLDDWDNL</sequence>
<evidence type="ECO:0000259" key="1">
    <source>
        <dbReference type="Pfam" id="PF09346"/>
    </source>
</evidence>
<gene>
    <name evidence="2" type="ORF">PhaeoP97_03872</name>
</gene>
<dbReference type="RefSeq" id="WP_072506814.1">
    <property type="nucleotide sequence ID" value="NZ_CP016366.1"/>
</dbReference>
<proteinExistence type="predicted"/>
<protein>
    <recommendedName>
        <fullName evidence="1">Knr4/Smi1-like domain-containing protein</fullName>
    </recommendedName>
</protein>
<feature type="domain" description="Knr4/Smi1-like" evidence="1">
    <location>
        <begin position="30"/>
        <end position="159"/>
    </location>
</feature>
<evidence type="ECO:0000313" key="3">
    <source>
        <dbReference type="Proteomes" id="UP000183859"/>
    </source>
</evidence>